<reference evidence="2" key="1">
    <citation type="submission" date="2021-02" db="EMBL/GenBank/DDBJ databases">
        <authorList>
            <person name="Nowell W R."/>
        </authorList>
    </citation>
    <scope>NUCLEOTIDE SEQUENCE</scope>
</reference>
<sequence length="507" mass="60216">IQYHALIFDPKNSWKFLETDNLFDNQLTTAQRIDNSSLMIDQKQFTIDIRPNFNETNQVDYESICRFQADLDLEDILVSFIDLKSLNYHEVLIQSLRKCKPSVPTKKKEFPLTHPKIKELKNQLEQKPNCLSETYYLHSLLKEADVKIEDNDGSLVFSYRNTQYFYDYKKNNLSCSNNQGIKILDKKRLDILKYLLKKDALFRESKQTKNELDQGILDKGIIDFLKQTNENSPETNNDQTRRRIDEIYRMIFALENESNQNKNETKEQLERELQNYEQYQLTLRNLENDVEKTKEQIRNLSKNVADDDDSRVMLEIQRFQFESTLNTQEIQSLKEMKKKQYEKTIQWNIFDRNREQQDVDILMKHLRDEKEALNELESKQKLQASLEKRNASIEVTLIPNIKREIDGLQSVKSQHENRIEELKNEEEKLKKEKLEKIRAKRTQDIYKDVGGSDRTIRHNGSDFCPHEKCVDFPNRDYTCHYLGAVREVVDFVSDALEIEKNIDIEAK</sequence>
<organism evidence="2 3">
    <name type="scientific">Rotaria magnacalcarata</name>
    <dbReference type="NCBI Taxonomy" id="392030"/>
    <lineage>
        <taxon>Eukaryota</taxon>
        <taxon>Metazoa</taxon>
        <taxon>Spiralia</taxon>
        <taxon>Gnathifera</taxon>
        <taxon>Rotifera</taxon>
        <taxon>Eurotatoria</taxon>
        <taxon>Bdelloidea</taxon>
        <taxon>Philodinida</taxon>
        <taxon>Philodinidae</taxon>
        <taxon>Rotaria</taxon>
    </lineage>
</organism>
<evidence type="ECO:0000313" key="3">
    <source>
        <dbReference type="Proteomes" id="UP000663842"/>
    </source>
</evidence>
<dbReference type="AlphaFoldDB" id="A0A820FQI7"/>
<evidence type="ECO:0000256" key="1">
    <source>
        <dbReference type="SAM" id="Coils"/>
    </source>
</evidence>
<dbReference type="Proteomes" id="UP000663842">
    <property type="component" value="Unassembled WGS sequence"/>
</dbReference>
<protein>
    <submittedName>
        <fullName evidence="2">Uncharacterized protein</fullName>
    </submittedName>
</protein>
<gene>
    <name evidence="2" type="ORF">UXM345_LOCUS31643</name>
</gene>
<feature type="coiled-coil region" evidence="1">
    <location>
        <begin position="359"/>
        <end position="442"/>
    </location>
</feature>
<evidence type="ECO:0000313" key="2">
    <source>
        <dbReference type="EMBL" id="CAF4267986.1"/>
    </source>
</evidence>
<feature type="coiled-coil region" evidence="1">
    <location>
        <begin position="237"/>
        <end position="303"/>
    </location>
</feature>
<keyword evidence="1" id="KW-0175">Coiled coil</keyword>
<feature type="non-terminal residue" evidence="2">
    <location>
        <position position="1"/>
    </location>
</feature>
<name>A0A820FQI7_9BILA</name>
<proteinExistence type="predicted"/>
<accession>A0A820FQI7</accession>
<comment type="caution">
    <text evidence="2">The sequence shown here is derived from an EMBL/GenBank/DDBJ whole genome shotgun (WGS) entry which is preliminary data.</text>
</comment>
<dbReference type="EMBL" id="CAJOBF010009062">
    <property type="protein sequence ID" value="CAF4267986.1"/>
    <property type="molecule type" value="Genomic_DNA"/>
</dbReference>